<evidence type="ECO:0000313" key="5">
    <source>
        <dbReference type="Proteomes" id="UP001324115"/>
    </source>
</evidence>
<dbReference type="PANTHER" id="PTHR13833:SF71">
    <property type="entry name" value="NHL DOMAIN-CONTAINING PROTEIN"/>
    <property type="match status" value="1"/>
</dbReference>
<keyword evidence="1" id="KW-0677">Repeat</keyword>
<reference evidence="4 5" key="1">
    <citation type="journal article" date="2023" name="G3 (Bethesda)">
        <title>A haplotype-resolved chromosome-scale genome for Quercus rubra L. provides insights into the genetics of adaptive traits for red oak species.</title>
        <authorList>
            <person name="Kapoor B."/>
            <person name="Jenkins J."/>
            <person name="Schmutz J."/>
            <person name="Zhebentyayeva T."/>
            <person name="Kuelheim C."/>
            <person name="Coggeshall M."/>
            <person name="Heim C."/>
            <person name="Lasky J.R."/>
            <person name="Leites L."/>
            <person name="Islam-Faridi N."/>
            <person name="Romero-Severson J."/>
            <person name="DeLeo V.L."/>
            <person name="Lucas S.M."/>
            <person name="Lazic D."/>
            <person name="Gailing O."/>
            <person name="Carlson J."/>
            <person name="Staton M."/>
        </authorList>
    </citation>
    <scope>NUCLEOTIDE SEQUENCE [LARGE SCALE GENOMIC DNA]</scope>
    <source>
        <strain evidence="4">Pseudo-F2</strain>
    </source>
</reference>
<keyword evidence="2" id="KW-1133">Transmembrane helix</keyword>
<dbReference type="InterPro" id="IPR011042">
    <property type="entry name" value="6-blade_b-propeller_TolB-like"/>
</dbReference>
<dbReference type="Pfam" id="PF01436">
    <property type="entry name" value="NHL"/>
    <property type="match status" value="1"/>
</dbReference>
<accession>A0AAN7FWY8</accession>
<evidence type="ECO:0008006" key="6">
    <source>
        <dbReference type="Google" id="ProtNLM"/>
    </source>
</evidence>
<keyword evidence="3" id="KW-0732">Signal</keyword>
<dbReference type="EMBL" id="JAXUIC010000003">
    <property type="protein sequence ID" value="KAK4598174.1"/>
    <property type="molecule type" value="Genomic_DNA"/>
</dbReference>
<sequence length="356" mass="39657">MASAFTTFFFFFFLVFNLASLHHHVLARDVVEIEEGYTVTTVIDGHKLGINPRSILPKPGSSDLLLLDSVSSIVYTLSFPTSKESKVKVNRLAGASDKNGGYADGELDSARFNKPRSFAVDLKGNVYVADKTNHAIRKISNTDHGNQLVRQISLKAEDCVRGSQFALGAVSIWVLGLGLSCLLGLIVGIAVQPYIFRRKGFSPLCFKTWMHCLIRLGKQVLILCFDIRSAVARSSQFTLLRRLFWLSLSHLSLMFRIYKVKSPISRKEYVSLIDCDDISSSKLTKSEMYADQLKDLMTIDGGLDLLNMAEKIVNHCDDDKEGSDDTLTDSHGNVDAMIQANIMGFAEPVKEQWRGF</sequence>
<dbReference type="InterPro" id="IPR001258">
    <property type="entry name" value="NHL_repeat"/>
</dbReference>
<evidence type="ECO:0000256" key="1">
    <source>
        <dbReference type="ARBA" id="ARBA00022737"/>
    </source>
</evidence>
<dbReference type="AlphaFoldDB" id="A0AAN7FWY8"/>
<organism evidence="4 5">
    <name type="scientific">Quercus rubra</name>
    <name type="common">Northern red oak</name>
    <name type="synonym">Quercus borealis</name>
    <dbReference type="NCBI Taxonomy" id="3512"/>
    <lineage>
        <taxon>Eukaryota</taxon>
        <taxon>Viridiplantae</taxon>
        <taxon>Streptophyta</taxon>
        <taxon>Embryophyta</taxon>
        <taxon>Tracheophyta</taxon>
        <taxon>Spermatophyta</taxon>
        <taxon>Magnoliopsida</taxon>
        <taxon>eudicotyledons</taxon>
        <taxon>Gunneridae</taxon>
        <taxon>Pentapetalae</taxon>
        <taxon>rosids</taxon>
        <taxon>fabids</taxon>
        <taxon>Fagales</taxon>
        <taxon>Fagaceae</taxon>
        <taxon>Quercus</taxon>
    </lineage>
</organism>
<keyword evidence="5" id="KW-1185">Reference proteome</keyword>
<comment type="caution">
    <text evidence="4">The sequence shown here is derived from an EMBL/GenBank/DDBJ whole genome shotgun (WGS) entry which is preliminary data.</text>
</comment>
<evidence type="ECO:0000256" key="2">
    <source>
        <dbReference type="SAM" id="Phobius"/>
    </source>
</evidence>
<feature type="chain" id="PRO_5043043790" description="NHL repeat-containing protein" evidence="3">
    <location>
        <begin position="28"/>
        <end position="356"/>
    </location>
</feature>
<proteinExistence type="predicted"/>
<dbReference type="Proteomes" id="UP001324115">
    <property type="component" value="Unassembled WGS sequence"/>
</dbReference>
<dbReference type="SUPFAM" id="SSF101898">
    <property type="entry name" value="NHL repeat"/>
    <property type="match status" value="1"/>
</dbReference>
<gene>
    <name evidence="4" type="ORF">RGQ29_015594</name>
</gene>
<feature type="transmembrane region" description="Helical" evidence="2">
    <location>
        <begin position="165"/>
        <end position="191"/>
    </location>
</feature>
<name>A0AAN7FWY8_QUERU</name>
<evidence type="ECO:0000313" key="4">
    <source>
        <dbReference type="EMBL" id="KAK4598174.1"/>
    </source>
</evidence>
<protein>
    <recommendedName>
        <fullName evidence="6">NHL repeat-containing protein</fullName>
    </recommendedName>
</protein>
<keyword evidence="2" id="KW-0472">Membrane</keyword>
<dbReference type="Gene3D" id="2.120.10.30">
    <property type="entry name" value="TolB, C-terminal domain"/>
    <property type="match status" value="1"/>
</dbReference>
<feature type="signal peptide" evidence="3">
    <location>
        <begin position="1"/>
        <end position="27"/>
    </location>
</feature>
<evidence type="ECO:0000256" key="3">
    <source>
        <dbReference type="SAM" id="SignalP"/>
    </source>
</evidence>
<dbReference type="PANTHER" id="PTHR13833">
    <property type="match status" value="1"/>
</dbReference>
<keyword evidence="2" id="KW-0812">Transmembrane</keyword>